<sequence length="194" mass="22072">MAKEQKTVLEKYYISEAFDKDRNISFNFKKANKGISGNFLNFSSAVEEFIKVSENTQNPTKCWFHRDGAYRGCVNIDGARVIVEKVAEKQVKNEEAIEFIEREELVEKPASKAKKVEEPKQECECSCSCDCLTGIENNKHWKEYWTKKSSNNIVCSGIQDHKGGEKLFITLTVLLSLLTIINLILIILLATNVI</sequence>
<dbReference type="RefSeq" id="WP_036439205.1">
    <property type="nucleotide sequence ID" value="NZ_CP033021.1"/>
</dbReference>
<keyword evidence="1" id="KW-0812">Transmembrane</keyword>
<keyword evidence="1" id="KW-0472">Membrane</keyword>
<reference evidence="2 3" key="2">
    <citation type="submission" date="2018-10" db="EMBL/GenBank/DDBJ databases">
        <title>Detection and isolation of Mycoplasma hominis as a predominant microorganism from pelvic cavity of patient with salpingitis and tubo-ovarian abscess.</title>
        <authorList>
            <person name="Guschin A.E."/>
            <person name="Khayrullina G.A."/>
            <person name="Rakovskaya I.V."/>
            <person name="Shelenkov A.A."/>
            <person name="Shagin D.A."/>
        </authorList>
    </citation>
    <scope>NUCLEOTIDE SEQUENCE [LARGE SCALE GENOMIC DNA]</scope>
    <source>
        <strain evidence="3">TOA</strain>
    </source>
</reference>
<proteinExistence type="predicted"/>
<dbReference type="Proteomes" id="UP000029712">
    <property type="component" value="Chromosome"/>
</dbReference>
<accession>A0A454C9V5</accession>
<reference evidence="2 3" key="1">
    <citation type="submission" date="2014-08" db="EMBL/GenBank/DDBJ databases">
        <authorList>
            <person name="Kuleshov K."/>
            <person name="Dedkov V."/>
            <person name="Markelov M."/>
            <person name="Pimkina E."/>
        </authorList>
    </citation>
    <scope>NUCLEOTIDE SEQUENCE [LARGE SCALE GENOMIC DNA]</scope>
    <source>
        <strain evidence="3">TOA</strain>
    </source>
</reference>
<organism evidence="2 3">
    <name type="scientific">Metamycoplasma hominis</name>
    <name type="common">Mycoplasma hominis</name>
    <dbReference type="NCBI Taxonomy" id="2098"/>
    <lineage>
        <taxon>Bacteria</taxon>
        <taxon>Bacillati</taxon>
        <taxon>Mycoplasmatota</taxon>
        <taxon>Mycoplasmoidales</taxon>
        <taxon>Metamycoplasmataceae</taxon>
        <taxon>Metamycoplasma</taxon>
    </lineage>
</organism>
<name>A0A454C9V5_METHO</name>
<dbReference type="EMBL" id="CP033021">
    <property type="protein sequence ID" value="AYN65229.1"/>
    <property type="molecule type" value="Genomic_DNA"/>
</dbReference>
<dbReference type="OrthoDB" id="398159at2"/>
<evidence type="ECO:0000313" key="3">
    <source>
        <dbReference type="Proteomes" id="UP000029712"/>
    </source>
</evidence>
<evidence type="ECO:0000313" key="2">
    <source>
        <dbReference type="EMBL" id="AYN65229.1"/>
    </source>
</evidence>
<dbReference type="AlphaFoldDB" id="A0A454C9V5"/>
<keyword evidence="1" id="KW-1133">Transmembrane helix</keyword>
<gene>
    <name evidence="2" type="ORF">KN71_000685</name>
</gene>
<protein>
    <submittedName>
        <fullName evidence="2">Uncharacterized protein</fullName>
    </submittedName>
</protein>
<feature type="transmembrane region" description="Helical" evidence="1">
    <location>
        <begin position="167"/>
        <end position="190"/>
    </location>
</feature>
<evidence type="ECO:0000256" key="1">
    <source>
        <dbReference type="SAM" id="Phobius"/>
    </source>
</evidence>